<dbReference type="InterPro" id="IPR023130">
    <property type="entry name" value="Ta0600-like_sf"/>
</dbReference>
<protein>
    <submittedName>
        <fullName evidence="2">Bacteriocin immunity protein</fullName>
    </submittedName>
</protein>
<evidence type="ECO:0000313" key="2">
    <source>
        <dbReference type="EMBL" id="WPC21821.1"/>
    </source>
</evidence>
<keyword evidence="1" id="KW-0079">Bacteriocin immunity</keyword>
<organism evidence="2 3">
    <name type="scientific">Pediococcus inopinatus</name>
    <dbReference type="NCBI Taxonomy" id="114090"/>
    <lineage>
        <taxon>Bacteria</taxon>
        <taxon>Bacillati</taxon>
        <taxon>Bacillota</taxon>
        <taxon>Bacilli</taxon>
        <taxon>Lactobacillales</taxon>
        <taxon>Lactobacillaceae</taxon>
        <taxon>Pediococcus</taxon>
    </lineage>
</organism>
<sequence length="108" mass="12307">MENESGKLFSLIDAAYGEDLSNQPAEYKQCLLKRAKELAAGADEFKVCREIWEDYRVNYMVPMSFPANSRLLYTYVKDKLGNLSEKELRDANLGYGLIATHITFGPFN</sequence>
<keyword evidence="3" id="KW-1185">Reference proteome</keyword>
<accession>A0ABZ0Q4B6</accession>
<reference evidence="3" key="1">
    <citation type="submission" date="2024-06" db="EMBL/GenBank/DDBJ databases">
        <authorList>
            <person name="Chang H.C."/>
            <person name="Mun S.Y."/>
        </authorList>
    </citation>
    <scope>NUCLEOTIDE SEQUENCE [LARGE SCALE GENOMIC DNA]</scope>
    <source>
        <strain evidence="3">KT1</strain>
    </source>
</reference>
<gene>
    <name evidence="2" type="ORF">N6G96_00960</name>
</gene>
<dbReference type="Gene3D" id="1.20.1440.50">
    <property type="entry name" value="Ta0600-like"/>
    <property type="match status" value="1"/>
</dbReference>
<evidence type="ECO:0000256" key="1">
    <source>
        <dbReference type="ARBA" id="ARBA00023025"/>
    </source>
</evidence>
<dbReference type="Proteomes" id="UP001302696">
    <property type="component" value="Chromosome"/>
</dbReference>
<name>A0ABZ0Q4B6_9LACO</name>
<evidence type="ECO:0000313" key="3">
    <source>
        <dbReference type="Proteomes" id="UP001302696"/>
    </source>
</evidence>
<proteinExistence type="predicted"/>
<dbReference type="EMBL" id="CP104778">
    <property type="protein sequence ID" value="WPC21821.1"/>
    <property type="molecule type" value="Genomic_DNA"/>
</dbReference>
<dbReference type="RefSeq" id="WP_057773302.1">
    <property type="nucleotide sequence ID" value="NZ_BBIM01000002.1"/>
</dbReference>